<sequence length="179" mass="20664">MLVHRPEANLSPFHSFIYFTPIYLLGIFFSIHQDKALHFLEGKIILLGIGVVSLALLQIKSHGSYGNYHKMDMFSYHGIDRIIIQKILLIFFIIALLQKFANKQIQVLKYLASLSFPIFFIHPWITFFIKYSAIYEYLLFLPGFVIFIIITTSAVLGSILVAGLIKLIFKKRSSYIIGW</sequence>
<organism evidence="3 4">
    <name type="scientific">Cycloclasticus zancles 78-ME</name>
    <dbReference type="NCBI Taxonomy" id="1198232"/>
    <lineage>
        <taxon>Bacteria</taxon>
        <taxon>Pseudomonadati</taxon>
        <taxon>Pseudomonadota</taxon>
        <taxon>Gammaproteobacteria</taxon>
        <taxon>Thiotrichales</taxon>
        <taxon>Piscirickettsiaceae</taxon>
        <taxon>Cycloclasticus</taxon>
    </lineage>
</organism>
<dbReference type="EMBL" id="CP005996">
    <property type="protein sequence ID" value="AGS39768.1"/>
    <property type="molecule type" value="Genomic_DNA"/>
</dbReference>
<dbReference type="PATRIC" id="fig|1198232.3.peg.1426"/>
<name>S5TXS5_9GAMM</name>
<dbReference type="KEGG" id="cza:CYCME_1440"/>
<feature type="transmembrane region" description="Helical" evidence="1">
    <location>
        <begin position="137"/>
        <end position="165"/>
    </location>
</feature>
<dbReference type="Proteomes" id="UP000015380">
    <property type="component" value="Chromosome"/>
</dbReference>
<feature type="transmembrane region" description="Helical" evidence="1">
    <location>
        <begin position="82"/>
        <end position="100"/>
    </location>
</feature>
<reference evidence="4" key="2">
    <citation type="journal article" date="2016" name="Environ. Microbiol. Rep.">
        <title>Analysis of defence systems and a conjugative IncP-1 plasmid in the marine polyaromatic hydrocarbons-degrading bacterium Cycloclasticus sp. 78-ME.</title>
        <authorList>
            <person name="Yakimov M.M."/>
            <person name="Crisafi F."/>
            <person name="Messina E."/>
            <person name="Smedile F."/>
            <person name="Lopatina A."/>
            <person name="Denaro R."/>
            <person name="Pieper D.H."/>
            <person name="Golyshin P.N."/>
            <person name="Giuliano L."/>
        </authorList>
    </citation>
    <scope>NUCLEOTIDE SEQUENCE [LARGE SCALE GENOMIC DNA]</scope>
    <source>
        <strain evidence="4">78-ME</strain>
    </source>
</reference>
<keyword evidence="4" id="KW-1185">Reference proteome</keyword>
<keyword evidence="1" id="KW-0472">Membrane</keyword>
<protein>
    <submittedName>
        <fullName evidence="3">Acyltransferase 3</fullName>
    </submittedName>
</protein>
<feature type="domain" description="Acyltransferase 3" evidence="2">
    <location>
        <begin position="16"/>
        <end position="162"/>
    </location>
</feature>
<evidence type="ECO:0000313" key="4">
    <source>
        <dbReference type="Proteomes" id="UP000015380"/>
    </source>
</evidence>
<dbReference type="HOGENOM" id="CLU_1501128_0_0_6"/>
<feature type="transmembrane region" description="Helical" evidence="1">
    <location>
        <begin position="44"/>
        <end position="62"/>
    </location>
</feature>
<accession>S5TXS5</accession>
<keyword evidence="3" id="KW-0808">Transferase</keyword>
<keyword evidence="1" id="KW-1133">Transmembrane helix</keyword>
<gene>
    <name evidence="3" type="ORF">CYCME_1440</name>
</gene>
<dbReference type="AlphaFoldDB" id="S5TXS5"/>
<dbReference type="GO" id="GO:0016747">
    <property type="term" value="F:acyltransferase activity, transferring groups other than amino-acyl groups"/>
    <property type="evidence" value="ECO:0007669"/>
    <property type="project" value="InterPro"/>
</dbReference>
<evidence type="ECO:0000259" key="2">
    <source>
        <dbReference type="Pfam" id="PF01757"/>
    </source>
</evidence>
<reference evidence="3 4" key="1">
    <citation type="submission" date="2013-05" db="EMBL/GenBank/DDBJ databases">
        <title>Between feast and famine: a lifestyle of most important marine PAH-degrading bacterium Cycloclasticus sp. 7ME.</title>
        <authorList>
            <person name="Yakimov M.M."/>
            <person name="Messina E."/>
            <person name="Genovese M."/>
            <person name="Denaro R."/>
            <person name="Crisafi F."/>
            <person name="Russo D."/>
            <person name="Cappello S."/>
            <person name="Santisi S."/>
            <person name="Smedile F."/>
            <person name="Golyshina O.V."/>
            <person name="Tran H."/>
            <person name="Pieper D.H."/>
            <person name="Golyshin P.N."/>
            <person name="Giuliano L."/>
        </authorList>
    </citation>
    <scope>NUCLEOTIDE SEQUENCE [LARGE SCALE GENOMIC DNA]</scope>
    <source>
        <strain evidence="3 4">78-ME</strain>
    </source>
</reference>
<dbReference type="eggNOG" id="COG1835">
    <property type="taxonomic scope" value="Bacteria"/>
</dbReference>
<keyword evidence="3" id="KW-0012">Acyltransferase</keyword>
<dbReference type="Pfam" id="PF01757">
    <property type="entry name" value="Acyl_transf_3"/>
    <property type="match status" value="1"/>
</dbReference>
<proteinExistence type="predicted"/>
<dbReference type="InterPro" id="IPR002656">
    <property type="entry name" value="Acyl_transf_3_dom"/>
</dbReference>
<feature type="transmembrane region" description="Helical" evidence="1">
    <location>
        <begin position="107"/>
        <end position="125"/>
    </location>
</feature>
<keyword evidence="1" id="KW-0812">Transmembrane</keyword>
<feature type="transmembrane region" description="Helical" evidence="1">
    <location>
        <begin position="12"/>
        <end position="32"/>
    </location>
</feature>
<evidence type="ECO:0000256" key="1">
    <source>
        <dbReference type="SAM" id="Phobius"/>
    </source>
</evidence>
<evidence type="ECO:0000313" key="3">
    <source>
        <dbReference type="EMBL" id="AGS39768.1"/>
    </source>
</evidence>